<accession>A0A0F4VLE1</accession>
<dbReference type="Proteomes" id="UP000033731">
    <property type="component" value="Unassembled WGS sequence"/>
</dbReference>
<dbReference type="AlphaFoldDB" id="A0A0F4VLE1"/>
<protein>
    <submittedName>
        <fullName evidence="1">Uncharacterized protein</fullName>
    </submittedName>
</protein>
<name>A0A0F4VLE1_9HYPH</name>
<evidence type="ECO:0000313" key="1">
    <source>
        <dbReference type="EMBL" id="KJZ82095.1"/>
    </source>
</evidence>
<proteinExistence type="predicted"/>
<comment type="caution">
    <text evidence="1">The sequence shown here is derived from an EMBL/GenBank/DDBJ whole genome shotgun (WGS) entry which is preliminary data.</text>
</comment>
<evidence type="ECO:0000313" key="2">
    <source>
        <dbReference type="Proteomes" id="UP000033731"/>
    </source>
</evidence>
<sequence length="37" mass="4443">MITYKPCRIRQIIIQAMDLELFYVRIALAFFSSKTFD</sequence>
<organism evidence="1 2">
    <name type="scientific">Candidatus Liberibacter solanacearum</name>
    <dbReference type="NCBI Taxonomy" id="556287"/>
    <lineage>
        <taxon>Bacteria</taxon>
        <taxon>Pseudomonadati</taxon>
        <taxon>Pseudomonadota</taxon>
        <taxon>Alphaproteobacteria</taxon>
        <taxon>Hyphomicrobiales</taxon>
        <taxon>Rhizobiaceae</taxon>
        <taxon>Liberibacter</taxon>
    </lineage>
</organism>
<keyword evidence="2" id="KW-1185">Reference proteome</keyword>
<reference evidence="1 2" key="1">
    <citation type="journal article" date="2015" name="Phytopathology">
        <title>Genomes of Candidatus Liberibacter solanacearum haplotype A from New Zealand and the USA suggest significant genome plasticity in the species.</title>
        <authorList>
            <person name="Thompson S.M."/>
            <person name="Johnson C.P."/>
            <person name="Lu A.Y."/>
            <person name="Frampton R.A."/>
            <person name="Sullivan K.L."/>
            <person name="Fiers M.W."/>
            <person name="Crowhurst R.N."/>
            <person name="Pitman A.R."/>
            <person name="Scott I."/>
            <person name="Gudmestad N.C."/>
            <person name="Smith G.R."/>
        </authorList>
    </citation>
    <scope>NUCLEOTIDE SEQUENCE [LARGE SCALE GENOMIC DNA]</scope>
    <source>
        <strain evidence="1 2">LsoNZ1</strain>
    </source>
</reference>
<gene>
    <name evidence="1" type="ORF">DJ66_0830</name>
</gene>
<dbReference type="EMBL" id="JMTK01000002">
    <property type="protein sequence ID" value="KJZ82095.1"/>
    <property type="molecule type" value="Genomic_DNA"/>
</dbReference>
<dbReference type="PATRIC" id="fig|556287.9.peg.855"/>